<proteinExistence type="predicted"/>
<reference evidence="2" key="1">
    <citation type="submission" date="2014-08" db="EMBL/GenBank/DDBJ databases">
        <authorList>
            <person name="Senf B."/>
            <person name="Petzold A."/>
            <person name="Downie B.R."/>
            <person name="Koch P."/>
            <person name="Platzer M."/>
        </authorList>
    </citation>
    <scope>NUCLEOTIDE SEQUENCE [LARGE SCALE GENOMIC DNA]</scope>
    <source>
        <strain evidence="2">GRZ</strain>
    </source>
</reference>
<feature type="compositionally biased region" description="Polar residues" evidence="1">
    <location>
        <begin position="348"/>
        <end position="376"/>
    </location>
</feature>
<dbReference type="Proteomes" id="UP000694548">
    <property type="component" value="Chromosome sgr07"/>
</dbReference>
<dbReference type="AlphaFoldDB" id="A0A8C6LAP6"/>
<dbReference type="InterPro" id="IPR050933">
    <property type="entry name" value="Circadian_TF"/>
</dbReference>
<protein>
    <submittedName>
        <fullName evidence="2">Aryl-hydrocarbon receptor nuclear translocator 2</fullName>
    </submittedName>
</protein>
<dbReference type="Pfam" id="PF14598">
    <property type="entry name" value="PAS_11"/>
    <property type="match status" value="1"/>
</dbReference>
<sequence>NHVKVSLPAAGQSQPSCMRVERRASYYQVFEPQSLLIILTLLTGMTIPEEDSEAGQTGKYCLVAIGRLQVSMQCVCVCMCGGGIVACVCDLLGKEILEFCHTEDQSHLRESFQQVMKLKGQVLSVMYRFRMKNREWMLIRTSSFTFQNPYSDEIEYIICTNTNVKQLQQQQAEIEVHQRDGLTAYDLSQVPVAGVSSGVHETGKTIDKTEALFSQERDQRFAEMYTSISGSGEKKMMVPSSTAGGQSLYSQSSPFQQGHSGKSFSSSVIHVPGVNDIQTSGSSNQNLAQISRQLNPGQVAWSGSRPSFSGQSSKSQSSPFGIGSGHNYQTDPASYSPLSSPATSSPSGNAYSGLTNRNSAFDVSGETGQSGTQFQGRPSEVWSQWQNQHHSQQAGEQHTHTNPSQTEVFQDMLPMAGDPSQGTANYNIEDFADLGMFPPFSE</sequence>
<dbReference type="InterPro" id="IPR035965">
    <property type="entry name" value="PAS-like_dom_sf"/>
</dbReference>
<feature type="compositionally biased region" description="Low complexity" evidence="1">
    <location>
        <begin position="332"/>
        <end position="347"/>
    </location>
</feature>
<dbReference type="InterPro" id="IPR000014">
    <property type="entry name" value="PAS"/>
</dbReference>
<reference evidence="2" key="2">
    <citation type="submission" date="2025-08" db="UniProtKB">
        <authorList>
            <consortium name="Ensembl"/>
        </authorList>
    </citation>
    <scope>IDENTIFICATION</scope>
</reference>
<feature type="compositionally biased region" description="Polar residues" evidence="1">
    <location>
        <begin position="394"/>
        <end position="407"/>
    </location>
</feature>
<feature type="region of interest" description="Disordered" evidence="1">
    <location>
        <begin position="297"/>
        <end position="407"/>
    </location>
</feature>
<organism evidence="2 3">
    <name type="scientific">Nothobranchius furzeri</name>
    <name type="common">Turquoise killifish</name>
    <dbReference type="NCBI Taxonomy" id="105023"/>
    <lineage>
        <taxon>Eukaryota</taxon>
        <taxon>Metazoa</taxon>
        <taxon>Chordata</taxon>
        <taxon>Craniata</taxon>
        <taxon>Vertebrata</taxon>
        <taxon>Euteleostomi</taxon>
        <taxon>Actinopterygii</taxon>
        <taxon>Neopterygii</taxon>
        <taxon>Teleostei</taxon>
        <taxon>Neoteleostei</taxon>
        <taxon>Acanthomorphata</taxon>
        <taxon>Ovalentaria</taxon>
        <taxon>Atherinomorphae</taxon>
        <taxon>Cyprinodontiformes</taxon>
        <taxon>Nothobranchiidae</taxon>
        <taxon>Nothobranchius</taxon>
    </lineage>
</organism>
<dbReference type="Gene3D" id="3.30.450.20">
    <property type="entry name" value="PAS domain"/>
    <property type="match status" value="1"/>
</dbReference>
<dbReference type="PANTHER" id="PTHR23042">
    <property type="entry name" value="CIRCADIAN PROTEIN CLOCK/ARNT/BMAL/PAS"/>
    <property type="match status" value="1"/>
</dbReference>
<evidence type="ECO:0000313" key="2">
    <source>
        <dbReference type="Ensembl" id="ENSNFUP00015014762.1"/>
    </source>
</evidence>
<feature type="compositionally biased region" description="Low complexity" evidence="1">
    <location>
        <begin position="302"/>
        <end position="321"/>
    </location>
</feature>
<dbReference type="SUPFAM" id="SSF55785">
    <property type="entry name" value="PYP-like sensor domain (PAS domain)"/>
    <property type="match status" value="1"/>
</dbReference>
<dbReference type="InterPro" id="IPR001610">
    <property type="entry name" value="PAC"/>
</dbReference>
<dbReference type="SMART" id="SM00086">
    <property type="entry name" value="PAC"/>
    <property type="match status" value="1"/>
</dbReference>
<accession>A0A8C6LAP6</accession>
<reference evidence="2" key="3">
    <citation type="submission" date="2025-09" db="UniProtKB">
        <authorList>
            <consortium name="Ensembl"/>
        </authorList>
    </citation>
    <scope>IDENTIFICATION</scope>
</reference>
<evidence type="ECO:0000256" key="1">
    <source>
        <dbReference type="SAM" id="MobiDB-lite"/>
    </source>
</evidence>
<evidence type="ECO:0000313" key="3">
    <source>
        <dbReference type="Proteomes" id="UP000694548"/>
    </source>
</evidence>
<dbReference type="Ensembl" id="ENSNFUT00015015484.1">
    <property type="protein sequence ID" value="ENSNFUP00015014762.1"/>
    <property type="gene ID" value="ENSNFUG00015007147.1"/>
</dbReference>
<dbReference type="CDD" id="cd00130">
    <property type="entry name" value="PAS"/>
    <property type="match status" value="1"/>
</dbReference>
<feature type="compositionally biased region" description="Low complexity" evidence="1">
    <location>
        <begin position="382"/>
        <end position="393"/>
    </location>
</feature>
<name>A0A8C6LAP6_NOTFU</name>
<feature type="region of interest" description="Disordered" evidence="1">
    <location>
        <begin position="232"/>
        <end position="267"/>
    </location>
</feature>
<keyword evidence="3" id="KW-1185">Reference proteome</keyword>
<dbReference type="GeneTree" id="ENSGT00940000158198"/>
<feature type="compositionally biased region" description="Polar residues" evidence="1">
    <location>
        <begin position="239"/>
        <end position="267"/>
    </location>
</feature>